<dbReference type="AlphaFoldDB" id="A0A813WJC7"/>
<keyword evidence="1" id="KW-0732">Signal</keyword>
<feature type="signal peptide" evidence="1">
    <location>
        <begin position="1"/>
        <end position="19"/>
    </location>
</feature>
<sequence>MHRIVITLFCMIFIVGTNGASLNFPASINEDAIELMPLLEQFSSLTPAAMLNTRPYAVCKFIDNCCESEDRLKAIPLWMSSINHNNTTLDNVINTCTNPTTRNNEDQSCPSLEQINSLPISIREDASAVQQLNNLLKHYPEVILFDLLASVSLDVCNDFEFHAFACLSDKTLFESCITKSLQTMYDLRGHEKYYRFIRRFKTSFPNIIKYLTQVSVENKNQN</sequence>
<dbReference type="EMBL" id="CAJNON010000044">
    <property type="protein sequence ID" value="CAF0858731.1"/>
    <property type="molecule type" value="Genomic_DNA"/>
</dbReference>
<dbReference type="OrthoDB" id="10035814at2759"/>
<comment type="caution">
    <text evidence="2">The sequence shown here is derived from an EMBL/GenBank/DDBJ whole genome shotgun (WGS) entry which is preliminary data.</text>
</comment>
<reference evidence="2" key="1">
    <citation type="submission" date="2021-02" db="EMBL/GenBank/DDBJ databases">
        <authorList>
            <person name="Nowell W R."/>
        </authorList>
    </citation>
    <scope>NUCLEOTIDE SEQUENCE</scope>
</reference>
<evidence type="ECO:0000256" key="1">
    <source>
        <dbReference type="SAM" id="SignalP"/>
    </source>
</evidence>
<accession>A0A813WJC7</accession>
<feature type="chain" id="PRO_5032795591" evidence="1">
    <location>
        <begin position="20"/>
        <end position="222"/>
    </location>
</feature>
<name>A0A813WJC7_9BILA</name>
<dbReference type="Proteomes" id="UP000663891">
    <property type="component" value="Unassembled WGS sequence"/>
</dbReference>
<evidence type="ECO:0000313" key="2">
    <source>
        <dbReference type="EMBL" id="CAF0858731.1"/>
    </source>
</evidence>
<organism evidence="2 3">
    <name type="scientific">Adineta steineri</name>
    <dbReference type="NCBI Taxonomy" id="433720"/>
    <lineage>
        <taxon>Eukaryota</taxon>
        <taxon>Metazoa</taxon>
        <taxon>Spiralia</taxon>
        <taxon>Gnathifera</taxon>
        <taxon>Rotifera</taxon>
        <taxon>Eurotatoria</taxon>
        <taxon>Bdelloidea</taxon>
        <taxon>Adinetida</taxon>
        <taxon>Adinetidae</taxon>
        <taxon>Adineta</taxon>
    </lineage>
</organism>
<gene>
    <name evidence="2" type="ORF">VCS650_LOCUS7075</name>
</gene>
<evidence type="ECO:0000313" key="3">
    <source>
        <dbReference type="Proteomes" id="UP000663891"/>
    </source>
</evidence>
<proteinExistence type="predicted"/>
<protein>
    <submittedName>
        <fullName evidence="2">Uncharacterized protein</fullName>
    </submittedName>
</protein>